<reference evidence="1" key="1">
    <citation type="submission" date="2022-04" db="EMBL/GenBank/DDBJ databases">
        <title>A functionally conserved STORR gene fusion in Papaver species that diverged 16.8 million years ago.</title>
        <authorList>
            <person name="Catania T."/>
        </authorList>
    </citation>
    <scope>NUCLEOTIDE SEQUENCE</scope>
    <source>
        <strain evidence="1">S-188037</strain>
    </source>
</reference>
<evidence type="ECO:0000313" key="2">
    <source>
        <dbReference type="Proteomes" id="UP001202328"/>
    </source>
</evidence>
<comment type="caution">
    <text evidence="1">The sequence shown here is derived from an EMBL/GenBank/DDBJ whole genome shotgun (WGS) entry which is preliminary data.</text>
</comment>
<dbReference type="Proteomes" id="UP001202328">
    <property type="component" value="Unassembled WGS sequence"/>
</dbReference>
<name>A0AAD4X7B9_9MAGN</name>
<dbReference type="AlphaFoldDB" id="A0AAD4X7B9"/>
<proteinExistence type="predicted"/>
<dbReference type="EMBL" id="JAJJMB010014758">
    <property type="protein sequence ID" value="KAI3858276.1"/>
    <property type="molecule type" value="Genomic_DNA"/>
</dbReference>
<sequence>MAKLRVTIFFLQSVKLQREQQLFSEPQLPTRDHTWTKNNAISATPAVASGWLFENKKAEIWILIVDQFLDSNESLSDSWWVVQSLPDEESSLLPSFKTKQRYLQRKPDTSLKGAPSNAISFLILSLCYAECVELLTWQQGRQSSTSFFEVLFSEEEEVEA</sequence>
<gene>
    <name evidence="1" type="ORF">MKW98_021696</name>
</gene>
<protein>
    <submittedName>
        <fullName evidence="1">Uncharacterized protein</fullName>
    </submittedName>
</protein>
<keyword evidence="2" id="KW-1185">Reference proteome</keyword>
<organism evidence="1 2">
    <name type="scientific">Papaver atlanticum</name>
    <dbReference type="NCBI Taxonomy" id="357466"/>
    <lineage>
        <taxon>Eukaryota</taxon>
        <taxon>Viridiplantae</taxon>
        <taxon>Streptophyta</taxon>
        <taxon>Embryophyta</taxon>
        <taxon>Tracheophyta</taxon>
        <taxon>Spermatophyta</taxon>
        <taxon>Magnoliopsida</taxon>
        <taxon>Ranunculales</taxon>
        <taxon>Papaveraceae</taxon>
        <taxon>Papaveroideae</taxon>
        <taxon>Papaver</taxon>
    </lineage>
</organism>
<accession>A0AAD4X7B9</accession>
<evidence type="ECO:0000313" key="1">
    <source>
        <dbReference type="EMBL" id="KAI3858276.1"/>
    </source>
</evidence>